<evidence type="ECO:0000313" key="5">
    <source>
        <dbReference type="EMBL" id="SHO57115.1"/>
    </source>
</evidence>
<dbReference type="EMBL" id="FRFG01000032">
    <property type="protein sequence ID" value="SHO57115.1"/>
    <property type="molecule type" value="Genomic_DNA"/>
</dbReference>
<reference evidence="6" key="1">
    <citation type="submission" date="2016-12" db="EMBL/GenBank/DDBJ databases">
        <authorList>
            <person name="Rodrigo-Torres L."/>
            <person name="Arahal R.D."/>
            <person name="Lucena T."/>
        </authorList>
    </citation>
    <scope>NUCLEOTIDE SEQUENCE [LARGE SCALE GENOMIC DNA]</scope>
</reference>
<dbReference type="CDD" id="cd12117">
    <property type="entry name" value="A_NRPS_Srf_like"/>
    <property type="match status" value="1"/>
</dbReference>
<proteinExistence type="predicted"/>
<dbReference type="GO" id="GO:0009366">
    <property type="term" value="C:enterobactin synthetase complex"/>
    <property type="evidence" value="ECO:0007669"/>
    <property type="project" value="TreeGrafter"/>
</dbReference>
<dbReference type="Gene3D" id="3.40.50.980">
    <property type="match status" value="4"/>
</dbReference>
<dbReference type="InterPro" id="IPR023213">
    <property type="entry name" value="CAT-like_dom_sf"/>
</dbReference>
<evidence type="ECO:0000256" key="1">
    <source>
        <dbReference type="ARBA" id="ARBA00001957"/>
    </source>
</evidence>
<accession>A0A1M7YX17</accession>
<dbReference type="FunFam" id="3.40.50.12780:FF:000012">
    <property type="entry name" value="Non-ribosomal peptide synthetase"/>
    <property type="match status" value="1"/>
</dbReference>
<dbReference type="Pfam" id="PF00668">
    <property type="entry name" value="Condensation"/>
    <property type="match status" value="1"/>
</dbReference>
<dbReference type="FunFam" id="3.40.50.980:FF:000002">
    <property type="entry name" value="Enterobactin synthetase component F"/>
    <property type="match status" value="1"/>
</dbReference>
<dbReference type="Gene3D" id="3.30.300.30">
    <property type="match status" value="2"/>
</dbReference>
<dbReference type="InterPro" id="IPR020845">
    <property type="entry name" value="AMP-binding_CS"/>
</dbReference>
<sequence length="1609" mass="176178">MATLKAGGAYVPLDPGYPQERLACMLADSQPVVVLTTAELQSRLGEMPESTTVVDMTADRPWTALETHNLNRDDLNHRHLAYIIYTSGSTGHPKGVMNEHRGVVNRLSWMKDDYGFGPTDVVLQKTPFSFDVSVWEFFCSLWAGATLVMAKPEGHKDPLYLKTLIEQRQVTILHFVPPMLQTFLEGIEAGDCDSLRLVFCSGEALPAAAVRKTTQRLPNVALHNLYGPTEAAVDVTAWACPHNLEGDRMSIGAPVANTRMYVLDGQGQPVPVGVPGELYIGGVQVARGYLNRPELTAEKFVADPFAKEACFEGTGTALSDRARIERTGATMYRTGDVGCWLPDGTIDYQGRNDDQVKIRGFRVELGEISSALQDCSGVQEAVVIARGDGADKQLVGYYTYAHGTGAPVALASVKADLSARLPEYMVPSAYVVLESLPLTPNGKVNRKALPEPDESALIRHAYEAPQGETEQTLAAIWQQLLGVAQVGRHDNFFELGGHSLLAVQLVSRVRPALGAELPLTTLFARPVLSELAHVLSGEAENSQPAMMLPEITPLAEGATPPLSLAQQRLWFLSQMEPSATAAYVIQGGVRLIGQLDIDALQRALNQMMTRHAPLRTRFIERNGAPVQMIDDVHAGFPLTWLEGEAISDELAPFCPEFNLATGPLVKGQLIHIREDEHWLRLAMHHIITDGWSMGIFTRELSELYAAFSQGQADPLSPLAIEYGDYAAWQQAHMQGEVLQRQQQYWVEQLKDTPACLTLPTDRPRPAFQDYRGASLGIELDKVLTTRLKTFSQRHGCTLYMTLLTGWATLMHRLSGQEEVVIGSPVAGRTRAELEGLIGMFVNTQAIRVDLSQQPDTATLMEQIRVTALQAQSHQDLPFEQVVEAVSPVRSLSYSPVFQVMFSLQNMPQETRHLNGLSLSPLQETMTTAQFDLSLILREANGRIEGFLNYATALFDEATVQRYLGYWVAVLEGMVAEPALPAGQLPLLSEAERDTLTESFNQTQSDYQRHLCVHQRFEQLAAAHPQAIAVIDGERQYDYDTLNRMANRLAGHLRAKGVQAGQFVAICLERSAELMIAELAILKCGAVYVPLDTHVPAERLHYILADCAAKLILVHENAAIQHAPLLQSLHQTGAEMLAVTQAVLHAGDGANTPAAVDSESAAYVMYTSGSTGQPKGVVVPHRAINRLVIECGYADFRPTDRVALAANPAFDATTMEIWAPLLNGGAVVVIDQATLLDPALFAVALTQHEVSILWLTVGLFNQYADALGETLKQLRYLMVGGDVLDPAVIRQVLRDYAPQHLLNGYGPTESTTFALTHHIDSLADEATSVPVGRPTGNTRVYILDPHGQPAPIGVTGELFIAGDGLALGYLNQPEQTQARFVTDPFSENPQARMYQTGDLGFWREDGVIEFVGRNDFQVKIRGFRIELGEIEACIREVDGVGQVAVLAPHMPDGSRLLAAYYVGSAGAQELRAHVAGALPDWMVPSAWMPLASFPLTPNGKVDRKALPEPDEAAVIRQQYEAPQGELEEVIAEIWQELLGVAQIGRHDNFFELGGHSLLAAQLGSQIRNELELEVPLTELFSHPTLTAFSKRVAYIGLAEFDVSDLMDLAE</sequence>
<feature type="domain" description="Carrier" evidence="4">
    <location>
        <begin position="464"/>
        <end position="539"/>
    </location>
</feature>
<dbReference type="FunFam" id="1.10.1200.10:FF:000016">
    <property type="entry name" value="Non-ribosomal peptide synthase"/>
    <property type="match status" value="2"/>
</dbReference>
<comment type="cofactor">
    <cofactor evidence="1">
        <name>pantetheine 4'-phosphate</name>
        <dbReference type="ChEBI" id="CHEBI:47942"/>
    </cofactor>
</comment>
<dbReference type="CDD" id="cd19531">
    <property type="entry name" value="LCL_NRPS-like"/>
    <property type="match status" value="1"/>
</dbReference>
<dbReference type="GO" id="GO:0047527">
    <property type="term" value="F:2,3-dihydroxybenzoate-serine ligase activity"/>
    <property type="evidence" value="ECO:0007669"/>
    <property type="project" value="TreeGrafter"/>
</dbReference>
<feature type="domain" description="Carrier" evidence="4">
    <location>
        <begin position="1520"/>
        <end position="1595"/>
    </location>
</feature>
<organism evidence="5 6">
    <name type="scientific">Vibrio quintilis</name>
    <dbReference type="NCBI Taxonomy" id="1117707"/>
    <lineage>
        <taxon>Bacteria</taxon>
        <taxon>Pseudomonadati</taxon>
        <taxon>Pseudomonadota</taxon>
        <taxon>Gammaproteobacteria</taxon>
        <taxon>Vibrionales</taxon>
        <taxon>Vibrionaceae</taxon>
        <taxon>Vibrio</taxon>
    </lineage>
</organism>
<dbReference type="SUPFAM" id="SSF56801">
    <property type="entry name" value="Acetyl-CoA synthetase-like"/>
    <property type="match status" value="2"/>
</dbReference>
<keyword evidence="6" id="KW-1185">Reference proteome</keyword>
<evidence type="ECO:0000256" key="2">
    <source>
        <dbReference type="ARBA" id="ARBA00022450"/>
    </source>
</evidence>
<dbReference type="PROSITE" id="PS00455">
    <property type="entry name" value="AMP_BINDING"/>
    <property type="match status" value="2"/>
</dbReference>
<dbReference type="Gene3D" id="3.30.559.10">
    <property type="entry name" value="Chloramphenicol acetyltransferase-like domain"/>
    <property type="match status" value="1"/>
</dbReference>
<dbReference type="FunFam" id="3.40.50.980:FF:000001">
    <property type="entry name" value="Non-ribosomal peptide synthetase"/>
    <property type="match status" value="1"/>
</dbReference>
<dbReference type="PANTHER" id="PTHR45527">
    <property type="entry name" value="NONRIBOSOMAL PEPTIDE SYNTHETASE"/>
    <property type="match status" value="1"/>
</dbReference>
<dbReference type="FunFam" id="3.30.300.30:FF:000010">
    <property type="entry name" value="Enterobactin synthetase component F"/>
    <property type="match status" value="1"/>
</dbReference>
<dbReference type="Pfam" id="PF13193">
    <property type="entry name" value="AMP-binding_C"/>
    <property type="match status" value="2"/>
</dbReference>
<dbReference type="SUPFAM" id="SSF47336">
    <property type="entry name" value="ACP-like"/>
    <property type="match status" value="2"/>
</dbReference>
<name>A0A1M7YX17_9VIBR</name>
<evidence type="ECO:0000259" key="4">
    <source>
        <dbReference type="PROSITE" id="PS50075"/>
    </source>
</evidence>
<dbReference type="InterPro" id="IPR045851">
    <property type="entry name" value="AMP-bd_C_sf"/>
</dbReference>
<dbReference type="STRING" id="1117707.VQ7734_02884"/>
<dbReference type="GO" id="GO:0005829">
    <property type="term" value="C:cytosol"/>
    <property type="evidence" value="ECO:0007669"/>
    <property type="project" value="TreeGrafter"/>
</dbReference>
<dbReference type="InterPro" id="IPR025110">
    <property type="entry name" value="AMP-bd_C"/>
</dbReference>
<dbReference type="PROSITE" id="PS00012">
    <property type="entry name" value="PHOSPHOPANTETHEINE"/>
    <property type="match status" value="2"/>
</dbReference>
<dbReference type="Pfam" id="PF00550">
    <property type="entry name" value="PP-binding"/>
    <property type="match status" value="2"/>
</dbReference>
<dbReference type="GO" id="GO:0043041">
    <property type="term" value="P:amino acid activation for nonribosomal peptide biosynthetic process"/>
    <property type="evidence" value="ECO:0007669"/>
    <property type="project" value="TreeGrafter"/>
</dbReference>
<dbReference type="SUPFAM" id="SSF52777">
    <property type="entry name" value="CoA-dependent acyltransferases"/>
    <property type="match status" value="2"/>
</dbReference>
<dbReference type="GO" id="GO:0072330">
    <property type="term" value="P:monocarboxylic acid biosynthetic process"/>
    <property type="evidence" value="ECO:0007669"/>
    <property type="project" value="UniProtKB-ARBA"/>
</dbReference>
<dbReference type="FunFam" id="2.30.38.10:FF:000001">
    <property type="entry name" value="Non-ribosomal peptide synthetase PvdI"/>
    <property type="match status" value="2"/>
</dbReference>
<dbReference type="InterPro" id="IPR000873">
    <property type="entry name" value="AMP-dep_synth/lig_dom"/>
</dbReference>
<dbReference type="Gene3D" id="1.10.1200.10">
    <property type="entry name" value="ACP-like"/>
    <property type="match status" value="2"/>
</dbReference>
<dbReference type="InterPro" id="IPR001242">
    <property type="entry name" value="Condensation_dom"/>
</dbReference>
<dbReference type="InterPro" id="IPR036736">
    <property type="entry name" value="ACP-like_sf"/>
</dbReference>
<dbReference type="Proteomes" id="UP000184600">
    <property type="component" value="Unassembled WGS sequence"/>
</dbReference>
<dbReference type="Pfam" id="PF00501">
    <property type="entry name" value="AMP-binding"/>
    <property type="match status" value="2"/>
</dbReference>
<dbReference type="CDD" id="cd17646">
    <property type="entry name" value="A_NRPS_AB3403-like"/>
    <property type="match status" value="1"/>
</dbReference>
<dbReference type="GO" id="GO:0031177">
    <property type="term" value="F:phosphopantetheine binding"/>
    <property type="evidence" value="ECO:0007669"/>
    <property type="project" value="InterPro"/>
</dbReference>
<protein>
    <submittedName>
        <fullName evidence="5">Linear gramicidin synthase subunit B</fullName>
    </submittedName>
</protein>
<dbReference type="InterPro" id="IPR006162">
    <property type="entry name" value="Ppantetheine_attach_site"/>
</dbReference>
<dbReference type="GO" id="GO:0009239">
    <property type="term" value="P:enterobactin biosynthetic process"/>
    <property type="evidence" value="ECO:0007669"/>
    <property type="project" value="TreeGrafter"/>
</dbReference>
<gene>
    <name evidence="5" type="primary">lgrB</name>
    <name evidence="5" type="ORF">VQ7734_02884</name>
</gene>
<dbReference type="NCBIfam" id="TIGR01733">
    <property type="entry name" value="AA-adenyl-dom"/>
    <property type="match status" value="2"/>
</dbReference>
<evidence type="ECO:0000256" key="3">
    <source>
        <dbReference type="ARBA" id="ARBA00022553"/>
    </source>
</evidence>
<dbReference type="PROSITE" id="PS50075">
    <property type="entry name" value="CARRIER"/>
    <property type="match status" value="2"/>
</dbReference>
<dbReference type="Gene3D" id="2.30.38.10">
    <property type="entry name" value="Luciferase, Domain 3"/>
    <property type="match status" value="2"/>
</dbReference>
<dbReference type="InterPro" id="IPR020806">
    <property type="entry name" value="PKS_PP-bd"/>
</dbReference>
<dbReference type="Gene3D" id="3.30.559.30">
    <property type="entry name" value="Nonribosomal peptide synthetase, condensation domain"/>
    <property type="match status" value="1"/>
</dbReference>
<dbReference type="NCBIfam" id="NF003417">
    <property type="entry name" value="PRK04813.1"/>
    <property type="match status" value="2"/>
</dbReference>
<keyword evidence="2" id="KW-0596">Phosphopantetheine</keyword>
<evidence type="ECO:0000313" key="6">
    <source>
        <dbReference type="Proteomes" id="UP000184600"/>
    </source>
</evidence>
<dbReference type="PANTHER" id="PTHR45527:SF1">
    <property type="entry name" value="FATTY ACID SYNTHASE"/>
    <property type="match status" value="1"/>
</dbReference>
<keyword evidence="3" id="KW-0597">Phosphoprotein</keyword>
<dbReference type="SMART" id="SM00823">
    <property type="entry name" value="PKS_PP"/>
    <property type="match status" value="2"/>
</dbReference>
<dbReference type="InterPro" id="IPR009081">
    <property type="entry name" value="PP-bd_ACP"/>
</dbReference>
<dbReference type="InterPro" id="IPR010071">
    <property type="entry name" value="AA_adenyl_dom"/>
</dbReference>